<sequence length="169" mass="18852">MLTVPDFRQASFIPRVENPFRLTPPRHQAIFVHEQEPTQTHANEEESPPESISFHELIAALKNAAKQKQNQGFALLDLINAELMLVKKAFVVTAASALIAFALGIFCWILINAIIGYITFMVGAPVLAVLIGLLVFNIIAVLIVLKQGQSAFQYLNAKRMIHLFKQLMD</sequence>
<comment type="caution">
    <text evidence="2">The sequence shown here is derived from an EMBL/GenBank/DDBJ whole genome shotgun (WGS) entry which is preliminary data.</text>
</comment>
<reference evidence="2 3" key="1">
    <citation type="submission" date="2020-01" db="EMBL/GenBank/DDBJ databases">
        <authorList>
            <person name="Chen J."/>
            <person name="Zhu S."/>
            <person name="Yang J."/>
        </authorList>
    </citation>
    <scope>NUCLEOTIDE SEQUENCE [LARGE SCALE GENOMIC DNA]</scope>
    <source>
        <strain evidence="2 3">345S023</strain>
    </source>
</reference>
<feature type="transmembrane region" description="Helical" evidence="1">
    <location>
        <begin position="117"/>
        <end position="145"/>
    </location>
</feature>
<protein>
    <submittedName>
        <fullName evidence="2">Uncharacterized protein</fullName>
    </submittedName>
</protein>
<keyword evidence="3" id="KW-1185">Reference proteome</keyword>
<proteinExistence type="predicted"/>
<evidence type="ECO:0000256" key="1">
    <source>
        <dbReference type="SAM" id="Phobius"/>
    </source>
</evidence>
<keyword evidence="1" id="KW-0472">Membrane</keyword>
<accession>A0A7X5RKD9</accession>
<name>A0A7X5RKD9_9ALTE</name>
<feature type="transmembrane region" description="Helical" evidence="1">
    <location>
        <begin position="89"/>
        <end position="111"/>
    </location>
</feature>
<dbReference type="RefSeq" id="WP_163084216.1">
    <property type="nucleotide sequence ID" value="NZ_JAAAWN010000005.1"/>
</dbReference>
<organism evidence="2 3">
    <name type="scientific">Alteromonas profundi</name>
    <dbReference type="NCBI Taxonomy" id="2696062"/>
    <lineage>
        <taxon>Bacteria</taxon>
        <taxon>Pseudomonadati</taxon>
        <taxon>Pseudomonadota</taxon>
        <taxon>Gammaproteobacteria</taxon>
        <taxon>Alteromonadales</taxon>
        <taxon>Alteromonadaceae</taxon>
        <taxon>Alteromonas/Salinimonas group</taxon>
        <taxon>Alteromonas</taxon>
    </lineage>
</organism>
<evidence type="ECO:0000313" key="3">
    <source>
        <dbReference type="Proteomes" id="UP000470213"/>
    </source>
</evidence>
<keyword evidence="1" id="KW-0812">Transmembrane</keyword>
<keyword evidence="1" id="KW-1133">Transmembrane helix</keyword>
<dbReference type="Proteomes" id="UP000470213">
    <property type="component" value="Unassembled WGS sequence"/>
</dbReference>
<dbReference type="EMBL" id="JAAAWN010000005">
    <property type="protein sequence ID" value="NDV90631.1"/>
    <property type="molecule type" value="Genomic_DNA"/>
</dbReference>
<dbReference type="AlphaFoldDB" id="A0A7X5RKD9"/>
<gene>
    <name evidence="2" type="ORF">GTH32_05395</name>
</gene>
<evidence type="ECO:0000313" key="2">
    <source>
        <dbReference type="EMBL" id="NDV90631.1"/>
    </source>
</evidence>